<evidence type="ECO:0000256" key="1">
    <source>
        <dbReference type="SAM" id="Phobius"/>
    </source>
</evidence>
<keyword evidence="1" id="KW-0472">Membrane</keyword>
<dbReference type="Proteomes" id="UP000036923">
    <property type="component" value="Unassembled WGS sequence"/>
</dbReference>
<sequence length="293" mass="33554">MKINSVKNIKPGSQLPKKIFAILLSISVVAGAYYILNNAGKDARNTIDIVRVKSRDGIPAKSLITKDMLEKYSIIKKEYTSDMLTYDKIDKVINKYSLYYIRNKSFLYEDQLTDEKPLKNEWLYEMDKDKEVLTMPYDYIKCGGDILVPGDLVRVRVAYATTQTQTVAGTALNPGYESEKTVRKTDVVLDSIKVRDQLNSSGHSVYEVYKEVMKLSPEQRQEAMKSRDFMEKITAKALVLEVTSDQVKKYAHYSGVKDATFLITLLSRKDNKNILDETTAITKEMQSWMMEEN</sequence>
<protein>
    <recommendedName>
        <fullName evidence="4">Flagellar biosynthesis protein FlgA</fullName>
    </recommendedName>
</protein>
<gene>
    <name evidence="2" type="ORF">Bccel_2782</name>
</gene>
<keyword evidence="1" id="KW-1133">Transmembrane helix</keyword>
<evidence type="ECO:0000313" key="2">
    <source>
        <dbReference type="EMBL" id="KNY27511.1"/>
    </source>
</evidence>
<dbReference type="EMBL" id="LGTC01000001">
    <property type="protein sequence ID" value="KNY27511.1"/>
    <property type="molecule type" value="Genomic_DNA"/>
</dbReference>
<reference evidence="3" key="1">
    <citation type="submission" date="2015-07" db="EMBL/GenBank/DDBJ databases">
        <title>Near-Complete Genome Sequence of the Cellulolytic Bacterium Bacteroides (Pseudobacteroides) cellulosolvens ATCC 35603.</title>
        <authorList>
            <person name="Dassa B."/>
            <person name="Utturkar S.M."/>
            <person name="Klingeman D.M."/>
            <person name="Hurt R.A."/>
            <person name="Keller M."/>
            <person name="Xu J."/>
            <person name="Reddy Y.H.K."/>
            <person name="Borovok I."/>
            <person name="Grinberg I.R."/>
            <person name="Lamed R."/>
            <person name="Zhivin O."/>
            <person name="Bayer E.A."/>
            <person name="Brown S.D."/>
        </authorList>
    </citation>
    <scope>NUCLEOTIDE SEQUENCE [LARGE SCALE GENOMIC DNA]</scope>
    <source>
        <strain evidence="3">DSM 2933</strain>
    </source>
</reference>
<keyword evidence="1" id="KW-0812">Transmembrane</keyword>
<dbReference type="STRING" id="398512.Bccel_2782"/>
<feature type="transmembrane region" description="Helical" evidence="1">
    <location>
        <begin position="20"/>
        <end position="36"/>
    </location>
</feature>
<comment type="caution">
    <text evidence="2">The sequence shown here is derived from an EMBL/GenBank/DDBJ whole genome shotgun (WGS) entry which is preliminary data.</text>
</comment>
<accession>A0A0L6JNU6</accession>
<dbReference type="OrthoDB" id="2082199at2"/>
<dbReference type="eggNOG" id="ENOG502ZADG">
    <property type="taxonomic scope" value="Bacteria"/>
</dbReference>
<name>A0A0L6JNU6_9FIRM</name>
<organism evidence="2 3">
    <name type="scientific">Pseudobacteroides cellulosolvens ATCC 35603 = DSM 2933</name>
    <dbReference type="NCBI Taxonomy" id="398512"/>
    <lineage>
        <taxon>Bacteria</taxon>
        <taxon>Bacillati</taxon>
        <taxon>Bacillota</taxon>
        <taxon>Clostridia</taxon>
        <taxon>Eubacteriales</taxon>
        <taxon>Oscillospiraceae</taxon>
        <taxon>Pseudobacteroides</taxon>
    </lineage>
</organism>
<dbReference type="RefSeq" id="WP_036944560.1">
    <property type="nucleotide sequence ID" value="NZ_JQKC01000032.1"/>
</dbReference>
<keyword evidence="3" id="KW-1185">Reference proteome</keyword>
<dbReference type="AlphaFoldDB" id="A0A0L6JNU6"/>
<evidence type="ECO:0008006" key="4">
    <source>
        <dbReference type="Google" id="ProtNLM"/>
    </source>
</evidence>
<evidence type="ECO:0000313" key="3">
    <source>
        <dbReference type="Proteomes" id="UP000036923"/>
    </source>
</evidence>
<proteinExistence type="predicted"/>